<dbReference type="EMBL" id="JADAZL010000024">
    <property type="protein sequence ID" value="MBE2166783.1"/>
    <property type="molecule type" value="Genomic_DNA"/>
</dbReference>
<organism evidence="1 2">
    <name type="scientific">Acinetobacter oleivorans</name>
    <dbReference type="NCBI Taxonomy" id="1148157"/>
    <lineage>
        <taxon>Bacteria</taxon>
        <taxon>Pseudomonadati</taxon>
        <taxon>Pseudomonadota</taxon>
        <taxon>Gammaproteobacteria</taxon>
        <taxon>Moraxellales</taxon>
        <taxon>Moraxellaceae</taxon>
        <taxon>Acinetobacter</taxon>
    </lineage>
</organism>
<evidence type="ECO:0008006" key="3">
    <source>
        <dbReference type="Google" id="ProtNLM"/>
    </source>
</evidence>
<evidence type="ECO:0000313" key="2">
    <source>
        <dbReference type="Proteomes" id="UP000619170"/>
    </source>
</evidence>
<sequence length="84" mass="10054">MSLPPNFEIIFTSDIEFEFLTVEVYFHSYRIFQLNRENGIENIEIEFLLDLRAIPGDIDIKFSLEDFYKVIEIAKNDLINYDKK</sequence>
<accession>A0ABR9NPZ2</accession>
<reference evidence="2" key="1">
    <citation type="submission" date="2023-07" db="EMBL/GenBank/DDBJ databases">
        <title>Acinetobacter oleivorans assembled AC1583.</title>
        <authorList>
            <person name="Yeo C.C."/>
        </authorList>
    </citation>
    <scope>NUCLEOTIDE SEQUENCE [LARGE SCALE GENOMIC DNA]</scope>
    <source>
        <strain evidence="2">AC1583</strain>
    </source>
</reference>
<keyword evidence="2" id="KW-1185">Reference proteome</keyword>
<proteinExistence type="predicted"/>
<comment type="caution">
    <text evidence="1">The sequence shown here is derived from an EMBL/GenBank/DDBJ whole genome shotgun (WGS) entry which is preliminary data.</text>
</comment>
<name>A0ABR9NPZ2_9GAMM</name>
<evidence type="ECO:0000313" key="1">
    <source>
        <dbReference type="EMBL" id="MBE2166783.1"/>
    </source>
</evidence>
<protein>
    <recommendedName>
        <fullName evidence="3">CdiI immunity protein domain-containing protein</fullName>
    </recommendedName>
</protein>
<dbReference type="RefSeq" id="WP_192835289.1">
    <property type="nucleotide sequence ID" value="NZ_JADAZL010000024.1"/>
</dbReference>
<dbReference type="Proteomes" id="UP000619170">
    <property type="component" value="Unassembled WGS sequence"/>
</dbReference>
<gene>
    <name evidence="1" type="ORF">IIQ43_19900</name>
</gene>